<dbReference type="AlphaFoldDB" id="E3K4K4"/>
<keyword evidence="2" id="KW-0732">Signal</keyword>
<reference evidence="4" key="2">
    <citation type="journal article" date="2011" name="Proc. Natl. Acad. Sci. U.S.A.">
        <title>Obligate biotrophy features unraveled by the genomic analysis of rust fungi.</title>
        <authorList>
            <person name="Duplessis S."/>
            <person name="Cuomo C.A."/>
            <person name="Lin Y.-C."/>
            <person name="Aerts A."/>
            <person name="Tisserant E."/>
            <person name="Veneault-Fourrey C."/>
            <person name="Joly D.L."/>
            <person name="Hacquard S."/>
            <person name="Amselem J."/>
            <person name="Cantarel B.L."/>
            <person name="Chiu R."/>
            <person name="Coutinho P.M."/>
            <person name="Feau N."/>
            <person name="Field M."/>
            <person name="Frey P."/>
            <person name="Gelhaye E."/>
            <person name="Goldberg J."/>
            <person name="Grabherr M.G."/>
            <person name="Kodira C.D."/>
            <person name="Kohler A."/>
            <person name="Kuees U."/>
            <person name="Lindquist E.A."/>
            <person name="Lucas S.M."/>
            <person name="Mago R."/>
            <person name="Mauceli E."/>
            <person name="Morin E."/>
            <person name="Murat C."/>
            <person name="Pangilinan J.L."/>
            <person name="Park R."/>
            <person name="Pearson M."/>
            <person name="Quesneville H."/>
            <person name="Rouhier N."/>
            <person name="Sakthikumar S."/>
            <person name="Salamov A.A."/>
            <person name="Schmutz J."/>
            <person name="Selles B."/>
            <person name="Shapiro H."/>
            <person name="Tanguay P."/>
            <person name="Tuskan G.A."/>
            <person name="Henrissat B."/>
            <person name="Van de Peer Y."/>
            <person name="Rouze P."/>
            <person name="Ellis J.G."/>
            <person name="Dodds P.N."/>
            <person name="Schein J.E."/>
            <person name="Zhong S."/>
            <person name="Hamelin R.C."/>
            <person name="Grigoriev I.V."/>
            <person name="Szabo L.J."/>
            <person name="Martin F."/>
        </authorList>
    </citation>
    <scope>NUCLEOTIDE SEQUENCE [LARGE SCALE GENOMIC DNA]</scope>
    <source>
        <strain evidence="4">CRL 75-36-700-3 / race SCCL</strain>
    </source>
</reference>
<feature type="region of interest" description="Disordered" evidence="1">
    <location>
        <begin position="59"/>
        <end position="168"/>
    </location>
</feature>
<gene>
    <name evidence="3" type="ORF">PGTG_05752</name>
</gene>
<feature type="compositionally biased region" description="Polar residues" evidence="1">
    <location>
        <begin position="75"/>
        <end position="89"/>
    </location>
</feature>
<proteinExistence type="predicted"/>
<feature type="compositionally biased region" description="Basic and acidic residues" evidence="1">
    <location>
        <begin position="91"/>
        <end position="113"/>
    </location>
</feature>
<dbReference type="RefSeq" id="XP_003323850.1">
    <property type="nucleotide sequence ID" value="XM_003323802.2"/>
</dbReference>
<evidence type="ECO:0000313" key="4">
    <source>
        <dbReference type="Proteomes" id="UP000008783"/>
    </source>
</evidence>
<feature type="chain" id="PRO_5003171752" evidence="2">
    <location>
        <begin position="21"/>
        <end position="168"/>
    </location>
</feature>
<organism evidence="3 4">
    <name type="scientific">Puccinia graminis f. sp. tritici (strain CRL 75-36-700-3 / race SCCL)</name>
    <name type="common">Black stem rust fungus</name>
    <dbReference type="NCBI Taxonomy" id="418459"/>
    <lineage>
        <taxon>Eukaryota</taxon>
        <taxon>Fungi</taxon>
        <taxon>Dikarya</taxon>
        <taxon>Basidiomycota</taxon>
        <taxon>Pucciniomycotina</taxon>
        <taxon>Pucciniomycetes</taxon>
        <taxon>Pucciniales</taxon>
        <taxon>Pucciniaceae</taxon>
        <taxon>Puccinia</taxon>
    </lineage>
</organism>
<keyword evidence="4" id="KW-1185">Reference proteome</keyword>
<accession>E3K4K4</accession>
<dbReference type="EMBL" id="DS178272">
    <property type="protein sequence ID" value="EFP79431.1"/>
    <property type="molecule type" value="Genomic_DNA"/>
</dbReference>
<evidence type="ECO:0000256" key="1">
    <source>
        <dbReference type="SAM" id="MobiDB-lite"/>
    </source>
</evidence>
<reference key="1">
    <citation type="submission" date="2007-01" db="EMBL/GenBank/DDBJ databases">
        <title>The Genome Sequence of Puccinia graminis f. sp. tritici Strain CRL 75-36-700-3.</title>
        <authorList>
            <consortium name="The Broad Institute Genome Sequencing Platform"/>
            <person name="Birren B."/>
            <person name="Lander E."/>
            <person name="Galagan J."/>
            <person name="Nusbaum C."/>
            <person name="Devon K."/>
            <person name="Cuomo C."/>
            <person name="Jaffe D."/>
            <person name="Butler J."/>
            <person name="Alvarez P."/>
            <person name="Gnerre S."/>
            <person name="Grabherr M."/>
            <person name="Mauceli E."/>
            <person name="Brockman W."/>
            <person name="Young S."/>
            <person name="LaButti K."/>
            <person name="Sykes S."/>
            <person name="DeCaprio D."/>
            <person name="Crawford M."/>
            <person name="Koehrsen M."/>
            <person name="Engels R."/>
            <person name="Montgomery P."/>
            <person name="Pearson M."/>
            <person name="Howarth C."/>
            <person name="Larson L."/>
            <person name="White J."/>
            <person name="Zeng Q."/>
            <person name="Kodira C."/>
            <person name="Yandava C."/>
            <person name="Alvarado L."/>
            <person name="O'Leary S."/>
            <person name="Szabo L."/>
            <person name="Dean R."/>
            <person name="Schein J."/>
        </authorList>
    </citation>
    <scope>NUCLEOTIDE SEQUENCE</scope>
    <source>
        <strain>CRL 75-36-700-3</strain>
    </source>
</reference>
<dbReference type="VEuPathDB" id="FungiDB:PGTG_05752"/>
<feature type="signal peptide" evidence="2">
    <location>
        <begin position="1"/>
        <end position="20"/>
    </location>
</feature>
<evidence type="ECO:0000313" key="3">
    <source>
        <dbReference type="EMBL" id="EFP79431.1"/>
    </source>
</evidence>
<protein>
    <submittedName>
        <fullName evidence="3">Uncharacterized protein</fullName>
    </submittedName>
</protein>
<evidence type="ECO:0000256" key="2">
    <source>
        <dbReference type="SAM" id="SignalP"/>
    </source>
</evidence>
<name>E3K4K4_PUCGT</name>
<dbReference type="InParanoid" id="E3K4K4"/>
<dbReference type="KEGG" id="pgr:PGTG_05752"/>
<feature type="compositionally biased region" description="Basic residues" evidence="1">
    <location>
        <begin position="130"/>
        <end position="139"/>
    </location>
</feature>
<dbReference type="GeneID" id="10531258"/>
<dbReference type="Proteomes" id="UP000008783">
    <property type="component" value="Unassembled WGS sequence"/>
</dbReference>
<dbReference type="HOGENOM" id="CLU_135171_0_0_1"/>
<sequence>MLKNRVRLLTHLILITTLSRENLWTIAVGGPSLEPATIQGYQRKSICAAEKKGKEIFTEEIPSQTEPSLAASITGAPSTSSPGNESTAINVEEKDGKQRDLGADQDTEVEKLKTCHGACMPKNTEEKSSSKAKKKKKQTALKQADRRRQSLLPLENDALQAQERPAGG</sequence>